<evidence type="ECO:0000256" key="1">
    <source>
        <dbReference type="SAM" id="SignalP"/>
    </source>
</evidence>
<sequence>MRGLFPIVLISVLSVCGVANAKSACSSGDDPPAIKLHSWNAKKIDDATTEFVLSIETTFQKNVRMVDGYVSYSDVLGGERMGAFEFPRDNALPARAKTPLTIKVGSMVVPRILKVNADDVVADLCVKGVVYDDGTQETFK</sequence>
<gene>
    <name evidence="2" type="ORF">Q644_04910</name>
</gene>
<dbReference type="AlphaFoldDB" id="U4VCH2"/>
<organism evidence="2 3">
    <name type="scientific">Brucella intermedia 229E</name>
    <dbReference type="NCBI Taxonomy" id="1337887"/>
    <lineage>
        <taxon>Bacteria</taxon>
        <taxon>Pseudomonadati</taxon>
        <taxon>Pseudomonadota</taxon>
        <taxon>Alphaproteobacteria</taxon>
        <taxon>Hyphomicrobiales</taxon>
        <taxon>Brucellaceae</taxon>
        <taxon>Brucella/Ochrobactrum group</taxon>
        <taxon>Brucella</taxon>
    </lineage>
</organism>
<dbReference type="EMBL" id="ASXJ01000322">
    <property type="protein sequence ID" value="ERM00442.1"/>
    <property type="molecule type" value="Genomic_DNA"/>
</dbReference>
<name>U4VCH2_9HYPH</name>
<comment type="caution">
    <text evidence="2">The sequence shown here is derived from an EMBL/GenBank/DDBJ whole genome shotgun (WGS) entry which is preliminary data.</text>
</comment>
<proteinExistence type="predicted"/>
<reference evidence="2 3" key="1">
    <citation type="journal article" date="2014" name="FEMS Microbiol. Lett.">
        <title>Genome sequencing analysis reveals virulence-related gene content of Ochrobactrum intermedium strain 229E, a urease-positive strain isolated from the human gastric niche.</title>
        <authorList>
            <person name="Kulkarni G.J."/>
            <person name="Shetty S."/>
            <person name="Dharne M.S."/>
            <person name="Shouche Y.S."/>
        </authorList>
    </citation>
    <scope>NUCLEOTIDE SEQUENCE [LARGE SCALE GENOMIC DNA]</scope>
    <source>
        <strain evidence="2 3">229E</strain>
    </source>
</reference>
<evidence type="ECO:0000313" key="2">
    <source>
        <dbReference type="EMBL" id="ERM00442.1"/>
    </source>
</evidence>
<evidence type="ECO:0000313" key="3">
    <source>
        <dbReference type="Proteomes" id="UP000016842"/>
    </source>
</evidence>
<keyword evidence="1" id="KW-0732">Signal</keyword>
<accession>U4VCH2</accession>
<protein>
    <submittedName>
        <fullName evidence="2">Uncharacterized protein</fullName>
    </submittedName>
</protein>
<feature type="chain" id="PRO_5004656933" evidence="1">
    <location>
        <begin position="22"/>
        <end position="140"/>
    </location>
</feature>
<dbReference type="Proteomes" id="UP000016842">
    <property type="component" value="Unassembled WGS sequence"/>
</dbReference>
<feature type="signal peptide" evidence="1">
    <location>
        <begin position="1"/>
        <end position="21"/>
    </location>
</feature>